<dbReference type="EMBL" id="QBIY01011987">
    <property type="protein sequence ID" value="RXN27640.1"/>
    <property type="molecule type" value="Genomic_DNA"/>
</dbReference>
<organism evidence="4 5">
    <name type="scientific">Labeo rohita</name>
    <name type="common">Indian major carp</name>
    <name type="synonym">Cyprinus rohita</name>
    <dbReference type="NCBI Taxonomy" id="84645"/>
    <lineage>
        <taxon>Eukaryota</taxon>
        <taxon>Metazoa</taxon>
        <taxon>Chordata</taxon>
        <taxon>Craniata</taxon>
        <taxon>Vertebrata</taxon>
        <taxon>Euteleostomi</taxon>
        <taxon>Actinopterygii</taxon>
        <taxon>Neopterygii</taxon>
        <taxon>Teleostei</taxon>
        <taxon>Ostariophysi</taxon>
        <taxon>Cypriniformes</taxon>
        <taxon>Cyprinidae</taxon>
        <taxon>Labeoninae</taxon>
        <taxon>Labeonini</taxon>
        <taxon>Labeo</taxon>
    </lineage>
</organism>
<dbReference type="AlphaFoldDB" id="A0A498N3N2"/>
<proteinExistence type="predicted"/>
<feature type="compositionally biased region" description="Basic and acidic residues" evidence="2">
    <location>
        <begin position="158"/>
        <end position="172"/>
    </location>
</feature>
<evidence type="ECO:0000259" key="3">
    <source>
        <dbReference type="Pfam" id="PF16493"/>
    </source>
</evidence>
<feature type="compositionally biased region" description="Polar residues" evidence="2">
    <location>
        <begin position="212"/>
        <end position="224"/>
    </location>
</feature>
<dbReference type="STRING" id="84645.A0A498N3N2"/>
<keyword evidence="4" id="KW-0238">DNA-binding</keyword>
<feature type="domain" description="MEIS N-terminal" evidence="3">
    <location>
        <begin position="75"/>
        <end position="132"/>
    </location>
</feature>
<feature type="region of interest" description="Disordered" evidence="2">
    <location>
        <begin position="158"/>
        <end position="229"/>
    </location>
</feature>
<accession>A0A498N3N2</accession>
<feature type="compositionally biased region" description="Basic and acidic residues" evidence="2">
    <location>
        <begin position="250"/>
        <end position="274"/>
    </location>
</feature>
<keyword evidence="4" id="KW-0371">Homeobox</keyword>
<reference evidence="4 5" key="1">
    <citation type="submission" date="2018-03" db="EMBL/GenBank/DDBJ databases">
        <title>Draft genome sequence of Rohu Carp (Labeo rohita).</title>
        <authorList>
            <person name="Das P."/>
            <person name="Kushwaha B."/>
            <person name="Joshi C.G."/>
            <person name="Kumar D."/>
            <person name="Nagpure N.S."/>
            <person name="Sahoo L."/>
            <person name="Das S.P."/>
            <person name="Bit A."/>
            <person name="Patnaik S."/>
            <person name="Meher P.K."/>
            <person name="Jayasankar P."/>
            <person name="Koringa P.G."/>
            <person name="Patel N.V."/>
            <person name="Hinsu A.T."/>
            <person name="Kumar R."/>
            <person name="Pandey M."/>
            <person name="Agarwal S."/>
            <person name="Srivastava S."/>
            <person name="Singh M."/>
            <person name="Iquebal M.A."/>
            <person name="Jaiswal S."/>
            <person name="Angadi U.B."/>
            <person name="Kumar N."/>
            <person name="Raza M."/>
            <person name="Shah T.M."/>
            <person name="Rai A."/>
            <person name="Jena J.K."/>
        </authorList>
    </citation>
    <scope>NUCLEOTIDE SEQUENCE [LARGE SCALE GENOMIC DNA]</scope>
    <source>
        <strain evidence="4">DASCIFA01</strain>
        <tissue evidence="4">Testis</tissue>
    </source>
</reference>
<feature type="compositionally biased region" description="Polar residues" evidence="2">
    <location>
        <begin position="173"/>
        <end position="183"/>
    </location>
</feature>
<dbReference type="GO" id="GO:0003677">
    <property type="term" value="F:DNA binding"/>
    <property type="evidence" value="ECO:0007669"/>
    <property type="project" value="UniProtKB-KW"/>
</dbReference>
<dbReference type="InterPro" id="IPR032453">
    <property type="entry name" value="PKNOX/Meis_N"/>
</dbReference>
<name>A0A498N3N2_LABRO</name>
<evidence type="ECO:0000313" key="4">
    <source>
        <dbReference type="EMBL" id="RXN27640.1"/>
    </source>
</evidence>
<gene>
    <name evidence="4" type="ORF">ROHU_036395</name>
</gene>
<dbReference type="Proteomes" id="UP000290572">
    <property type="component" value="Unassembled WGS sequence"/>
</dbReference>
<sequence>MGMLPFVCVQYEDIPHYGMDGVGIPSTMYGDPHAARSMQAVHLNHGPQLHSHQYPHTAHTNAMPPSMGSSVNDALKRDKDAIYGHPLFPLLALIFEKCELATCTPREPGVAGGDVCSSESFNEDIAVFAKQVHELCDNFCHRYISCLKGKMPIDLVIDDREGGSKSDSEEITRSSGPLDQTSWNRDHDDTASTRSGGTPGPSSGGHTSHSGDNSSEQVQGSKSGTGRPEQPLLFFSLIHITHHTSHHTHPQKEQGSKKERERHRESKGSQEREQGANSTHLHDALMNFTLCLQMAKFSQSQGDASRHQ</sequence>
<dbReference type="Pfam" id="PF16493">
    <property type="entry name" value="Meis_PKNOX_N"/>
    <property type="match status" value="1"/>
</dbReference>
<keyword evidence="1" id="KW-0539">Nucleus</keyword>
<evidence type="ECO:0000256" key="1">
    <source>
        <dbReference type="ARBA" id="ARBA00023242"/>
    </source>
</evidence>
<evidence type="ECO:0000256" key="2">
    <source>
        <dbReference type="SAM" id="MobiDB-lite"/>
    </source>
</evidence>
<comment type="caution">
    <text evidence="4">The sequence shown here is derived from an EMBL/GenBank/DDBJ whole genome shotgun (WGS) entry which is preliminary data.</text>
</comment>
<keyword evidence="5" id="KW-1185">Reference proteome</keyword>
<protein>
    <submittedName>
        <fullName evidence="4">Homeobox Meis1</fullName>
    </submittedName>
</protein>
<evidence type="ECO:0000313" key="5">
    <source>
        <dbReference type="Proteomes" id="UP000290572"/>
    </source>
</evidence>
<feature type="region of interest" description="Disordered" evidence="2">
    <location>
        <begin position="243"/>
        <end position="277"/>
    </location>
</feature>